<dbReference type="Gene3D" id="3.90.1570.30">
    <property type="match status" value="1"/>
</dbReference>
<evidence type="ECO:0000313" key="3">
    <source>
        <dbReference type="Proteomes" id="UP000435357"/>
    </source>
</evidence>
<reference evidence="2 3" key="1">
    <citation type="submission" date="2019-09" db="EMBL/GenBank/DDBJ databases">
        <title>Genomes of Cryomorphaceae.</title>
        <authorList>
            <person name="Bowman J.P."/>
        </authorList>
    </citation>
    <scope>NUCLEOTIDE SEQUENCE [LARGE SCALE GENOMIC DNA]</scope>
    <source>
        <strain evidence="2 3">KCTC 52047</strain>
    </source>
</reference>
<dbReference type="OrthoDB" id="9790377at2"/>
<dbReference type="InterPro" id="IPR029464">
    <property type="entry name" value="HSDR_N"/>
</dbReference>
<dbReference type="Pfam" id="PF13588">
    <property type="entry name" value="HSDR_N_2"/>
    <property type="match status" value="1"/>
</dbReference>
<dbReference type="RefSeq" id="WP_151169650.1">
    <property type="nucleotide sequence ID" value="NZ_WACR01000011.1"/>
</dbReference>
<comment type="caution">
    <text evidence="2">The sequence shown here is derived from an EMBL/GenBank/DDBJ whole genome shotgun (WGS) entry which is preliminary data.</text>
</comment>
<accession>A0A6N6M7D8</accession>
<protein>
    <submittedName>
        <fullName evidence="2">Type I restriction enzyme HsdR N-terminal domain-containing protein</fullName>
    </submittedName>
</protein>
<proteinExistence type="predicted"/>
<feature type="domain" description="Type I restriction enzyme R protein N-terminal" evidence="1">
    <location>
        <begin position="35"/>
        <end position="144"/>
    </location>
</feature>
<evidence type="ECO:0000313" key="2">
    <source>
        <dbReference type="EMBL" id="KAB1062690.1"/>
    </source>
</evidence>
<dbReference type="Proteomes" id="UP000435357">
    <property type="component" value="Unassembled WGS sequence"/>
</dbReference>
<dbReference type="AlphaFoldDB" id="A0A6N6M7D8"/>
<gene>
    <name evidence="2" type="ORF">F3059_12150</name>
</gene>
<keyword evidence="3" id="KW-1185">Reference proteome</keyword>
<dbReference type="EMBL" id="WACR01000011">
    <property type="protein sequence ID" value="KAB1062690.1"/>
    <property type="molecule type" value="Genomic_DNA"/>
</dbReference>
<sequence>MQKLNFPKYEFSIRSVAKKTQIFDQTRKRYYVLTPEEWVRQHLVEFLVHERNFPRSLLEIEKSLTLNKMHKRADLLVRDKSGNPILLAECKASDVKVTQKTFDQAGRYNMVFRVPYLLITNGVQHFCAQIDFNRNSYKFLREIPSYEEL</sequence>
<evidence type="ECO:0000259" key="1">
    <source>
        <dbReference type="Pfam" id="PF13588"/>
    </source>
</evidence>
<name>A0A6N6M7D8_9FLAO</name>
<organism evidence="2 3">
    <name type="scientific">Salibacter halophilus</name>
    <dbReference type="NCBI Taxonomy" id="1803916"/>
    <lineage>
        <taxon>Bacteria</taxon>
        <taxon>Pseudomonadati</taxon>
        <taxon>Bacteroidota</taxon>
        <taxon>Flavobacteriia</taxon>
        <taxon>Flavobacteriales</taxon>
        <taxon>Salibacteraceae</taxon>
        <taxon>Salibacter</taxon>
    </lineage>
</organism>